<organism evidence="1">
    <name type="scientific">marine sediment metagenome</name>
    <dbReference type="NCBI Taxonomy" id="412755"/>
    <lineage>
        <taxon>unclassified sequences</taxon>
        <taxon>metagenomes</taxon>
        <taxon>ecological metagenomes</taxon>
    </lineage>
</organism>
<dbReference type="EMBL" id="LAZR01052502">
    <property type="protein sequence ID" value="KKK82807.1"/>
    <property type="molecule type" value="Genomic_DNA"/>
</dbReference>
<proteinExistence type="predicted"/>
<sequence length="49" mass="5618">MGKPTELAQAIKDYIASLVKSPTDNIDEIRKRPEVAAHIHKLEQEYLKE</sequence>
<protein>
    <submittedName>
        <fullName evidence="1">Uncharacterized protein</fullName>
    </submittedName>
</protein>
<reference evidence="1" key="1">
    <citation type="journal article" date="2015" name="Nature">
        <title>Complex archaea that bridge the gap between prokaryotes and eukaryotes.</title>
        <authorList>
            <person name="Spang A."/>
            <person name="Saw J.H."/>
            <person name="Jorgensen S.L."/>
            <person name="Zaremba-Niedzwiedzka K."/>
            <person name="Martijn J."/>
            <person name="Lind A.E."/>
            <person name="van Eijk R."/>
            <person name="Schleper C."/>
            <person name="Guy L."/>
            <person name="Ettema T.J."/>
        </authorList>
    </citation>
    <scope>NUCLEOTIDE SEQUENCE</scope>
</reference>
<dbReference type="AlphaFoldDB" id="A0A0F8YN59"/>
<evidence type="ECO:0000313" key="1">
    <source>
        <dbReference type="EMBL" id="KKK82807.1"/>
    </source>
</evidence>
<gene>
    <name evidence="1" type="ORF">LCGC14_2799690</name>
</gene>
<name>A0A0F8YN59_9ZZZZ</name>
<accession>A0A0F8YN59</accession>
<comment type="caution">
    <text evidence="1">The sequence shown here is derived from an EMBL/GenBank/DDBJ whole genome shotgun (WGS) entry which is preliminary data.</text>
</comment>